<keyword evidence="1" id="KW-0479">Metal-binding</keyword>
<gene>
    <name evidence="2" type="ORF">LV75_004079</name>
</gene>
<evidence type="ECO:0000313" key="2">
    <source>
        <dbReference type="EMBL" id="MCP2271565.1"/>
    </source>
</evidence>
<dbReference type="EMBL" id="JAMTCO010000009">
    <property type="protein sequence ID" value="MCP2271565.1"/>
    <property type="molecule type" value="Genomic_DNA"/>
</dbReference>
<dbReference type="Gene3D" id="1.50.10.20">
    <property type="match status" value="1"/>
</dbReference>
<dbReference type="GO" id="GO:0046872">
    <property type="term" value="F:metal ion binding"/>
    <property type="evidence" value="ECO:0007669"/>
    <property type="project" value="UniProtKB-KW"/>
</dbReference>
<dbReference type="InterPro" id="IPR033889">
    <property type="entry name" value="LanC"/>
</dbReference>
<protein>
    <submittedName>
        <fullName evidence="3">DisC</fullName>
    </submittedName>
    <submittedName>
        <fullName evidence="2">Lanthionine synthetase C-like protein</fullName>
    </submittedName>
</protein>
<dbReference type="CDD" id="cd04793">
    <property type="entry name" value="LanC"/>
    <property type="match status" value="1"/>
</dbReference>
<organism evidence="3">
    <name type="scientific">Actinokineospora diospyrosa</name>
    <dbReference type="NCBI Taxonomy" id="103728"/>
    <lineage>
        <taxon>Bacteria</taxon>
        <taxon>Bacillati</taxon>
        <taxon>Actinomycetota</taxon>
        <taxon>Actinomycetes</taxon>
        <taxon>Pseudonocardiales</taxon>
        <taxon>Pseudonocardiaceae</taxon>
        <taxon>Actinokineospora</taxon>
    </lineage>
</organism>
<reference evidence="2 4" key="2">
    <citation type="submission" date="2022-06" db="EMBL/GenBank/DDBJ databases">
        <title>Genomic Encyclopedia of Archaeal and Bacterial Type Strains, Phase II (KMG-II): from individual species to whole genera.</title>
        <authorList>
            <person name="Goeker M."/>
        </authorList>
    </citation>
    <scope>NUCLEOTIDE SEQUENCE [LARGE SCALE GENOMIC DNA]</scope>
    <source>
        <strain evidence="2 4">DSM 44255</strain>
    </source>
</reference>
<dbReference type="SMART" id="SM01260">
    <property type="entry name" value="LANC_like"/>
    <property type="match status" value="1"/>
</dbReference>
<dbReference type="PRINTS" id="PR01955">
    <property type="entry name" value="LANCFRANKIA"/>
</dbReference>
<evidence type="ECO:0000313" key="4">
    <source>
        <dbReference type="Proteomes" id="UP001205185"/>
    </source>
</evidence>
<proteinExistence type="predicted"/>
<dbReference type="Pfam" id="PF05147">
    <property type="entry name" value="LANC_like"/>
    <property type="match status" value="1"/>
</dbReference>
<dbReference type="RefSeq" id="WP_253888498.1">
    <property type="nucleotide sequence ID" value="NZ_BAAAVB010000005.1"/>
</dbReference>
<dbReference type="PRINTS" id="PR01950">
    <property type="entry name" value="LANCSUPER"/>
</dbReference>
<keyword evidence="4" id="KW-1185">Reference proteome</keyword>
<accession>A0A8G1A4L6</accession>
<feature type="binding site" evidence="1">
    <location>
        <position position="342"/>
    </location>
    <ligand>
        <name>Zn(2+)</name>
        <dbReference type="ChEBI" id="CHEBI:29105"/>
    </ligand>
</feature>
<reference evidence="3" key="1">
    <citation type="journal article" date="2021" name="Chin. Chem. Lett.">
        <title>Discovery of daspyromycins A and B, 2-aminovinyl-cysteine containing lanthipeptides, through a genomics-based approach.</title>
        <authorList>
            <person name="Shi J."/>
            <person name="Ma J.-Q."/>
            <person name="Wang Y.-C."/>
            <person name="Xu Z.-F."/>
            <person name="Zhang B."/>
            <person name="Jiao R.-H."/>
            <person name="Tan R.-X."/>
            <person name="Ge H.-M."/>
        </authorList>
    </citation>
    <scope>NUCLEOTIDE SEQUENCE</scope>
    <source>
        <strain evidence="3">NBRC 15665</strain>
    </source>
</reference>
<evidence type="ECO:0000256" key="1">
    <source>
        <dbReference type="PIRSR" id="PIRSR607822-1"/>
    </source>
</evidence>
<dbReference type="GO" id="GO:0031179">
    <property type="term" value="P:peptide modification"/>
    <property type="evidence" value="ECO:0007669"/>
    <property type="project" value="InterPro"/>
</dbReference>
<feature type="binding site" evidence="1">
    <location>
        <position position="343"/>
    </location>
    <ligand>
        <name>Zn(2+)</name>
        <dbReference type="ChEBI" id="CHEBI:29105"/>
    </ligand>
</feature>
<dbReference type="AlphaFoldDB" id="A0A8G1A4L6"/>
<evidence type="ECO:0000313" key="3">
    <source>
        <dbReference type="EMBL" id="QYZ85380.1"/>
    </source>
</evidence>
<feature type="binding site" evidence="1">
    <location>
        <position position="293"/>
    </location>
    <ligand>
        <name>Zn(2+)</name>
        <dbReference type="ChEBI" id="CHEBI:29105"/>
    </ligand>
</feature>
<name>A0A8G1A4L6_9PSEU</name>
<keyword evidence="1" id="KW-0862">Zinc</keyword>
<dbReference type="EMBL" id="MW686201">
    <property type="protein sequence ID" value="QYZ85380.1"/>
    <property type="molecule type" value="Genomic_DNA"/>
</dbReference>
<dbReference type="Proteomes" id="UP001205185">
    <property type="component" value="Unassembled WGS sequence"/>
</dbReference>
<sequence length="437" mass="46630">MTGAAQRLSTAEAVALVAHRLADPDAVAAIADRPDNVEPIYGASQWGPLTLANGLPGIALLYAELAATDDRWSAVAHRQVSRAAELMSSQAANGLYAGPAALLAAVLRLQPHYATLRRKLIAWVADDQRTRLEACAARRDLGVSWAHYDVVNGLSGTARLLLDAGPSVHGVVEDTLRYLVTLCEPITVDGVRVPGWWVPAELQPVARDAEQYPRGDFNLGLAHGIAGPLALFAAALDRGHEVPRQRDAMRRIATWLLDRRKHDTAGVYWPCRLSWDEETHPGPEPVFTRAAWCYGAPGVVSAVHQTGLALGESQWCAAAVEGLRTTVDRPENEWNLDGPTVCHGYAGLLQIVRRVGTTSGDPALLAAIPGLVDRTLSYATPDAPFVFPHLVPDSPLGRHAGTGYRRLNVAGMLEGAAGVACALLPSAGAWDTALMLA</sequence>
<dbReference type="SUPFAM" id="SSF158745">
    <property type="entry name" value="LanC-like"/>
    <property type="match status" value="1"/>
</dbReference>
<dbReference type="InterPro" id="IPR007822">
    <property type="entry name" value="LANC-like"/>
</dbReference>